<dbReference type="PANTHER" id="PTHR33408">
    <property type="entry name" value="TRANSPOSASE"/>
    <property type="match status" value="1"/>
</dbReference>
<gene>
    <name evidence="2" type="ORF">ABNX05_26135</name>
</gene>
<dbReference type="RefSeq" id="WP_349662347.1">
    <property type="nucleotide sequence ID" value="NZ_JBEGDG010000075.1"/>
</dbReference>
<organism evidence="2 3">
    <name type="scientific">Lysinibacillus zambalensis</name>
    <dbReference type="NCBI Taxonomy" id="3160866"/>
    <lineage>
        <taxon>Bacteria</taxon>
        <taxon>Bacillati</taxon>
        <taxon>Bacillota</taxon>
        <taxon>Bacilli</taxon>
        <taxon>Bacillales</taxon>
        <taxon>Bacillaceae</taxon>
        <taxon>Lysinibacillus</taxon>
    </lineage>
</organism>
<dbReference type="EMBL" id="JBEGDG010000075">
    <property type="protein sequence ID" value="MEQ6358071.1"/>
    <property type="molecule type" value="Genomic_DNA"/>
</dbReference>
<dbReference type="Proteomes" id="UP001478862">
    <property type="component" value="Unassembled WGS sequence"/>
</dbReference>
<evidence type="ECO:0000313" key="2">
    <source>
        <dbReference type="EMBL" id="MEQ6358071.1"/>
    </source>
</evidence>
<dbReference type="PANTHER" id="PTHR33408:SF2">
    <property type="entry name" value="TRANSPOSASE DDE DOMAIN-CONTAINING PROTEIN"/>
    <property type="match status" value="1"/>
</dbReference>
<sequence>LIDYIERKLKYQRDFEIFDERNSYSKTDPDATFMRMKDDYMKNGQLKAGYNIQVATEGQYALAYSIFPNPTDTRTLIPFLDEIEQRYFKLPKHIVADAGYGSEQNYDDILSNRKREALITYNMYLKEQKKKHKQNEFNT</sequence>
<protein>
    <submittedName>
        <fullName evidence="2">Transposase</fullName>
    </submittedName>
</protein>
<dbReference type="Pfam" id="PF01609">
    <property type="entry name" value="DDE_Tnp_1"/>
    <property type="match status" value="1"/>
</dbReference>
<proteinExistence type="predicted"/>
<feature type="non-terminal residue" evidence="2">
    <location>
        <position position="1"/>
    </location>
</feature>
<feature type="domain" description="Transposase IS4-like" evidence="1">
    <location>
        <begin position="25"/>
        <end position="133"/>
    </location>
</feature>
<comment type="caution">
    <text evidence="2">The sequence shown here is derived from an EMBL/GenBank/DDBJ whole genome shotgun (WGS) entry which is preliminary data.</text>
</comment>
<evidence type="ECO:0000313" key="3">
    <source>
        <dbReference type="Proteomes" id="UP001478862"/>
    </source>
</evidence>
<feature type="non-terminal residue" evidence="2">
    <location>
        <position position="139"/>
    </location>
</feature>
<accession>A0ABV1MZY2</accession>
<reference evidence="2 3" key="1">
    <citation type="submission" date="2024-06" db="EMBL/GenBank/DDBJ databases">
        <title>Lysinibacillus zambalefons sp. nov., a Novel Firmicute Isolated from the Poon Bato Zambales Hyperalkaline Spring.</title>
        <authorList>
            <person name="Aja J.A."/>
            <person name="Lazaro J.E.H."/>
            <person name="Llorin L.D."/>
            <person name="Lim K.R."/>
            <person name="Teodosio J."/>
            <person name="Dalisay D.S."/>
        </authorList>
    </citation>
    <scope>NUCLEOTIDE SEQUENCE [LARGE SCALE GENOMIC DNA]</scope>
    <source>
        <strain evidence="2 3">M3</strain>
    </source>
</reference>
<keyword evidence="3" id="KW-1185">Reference proteome</keyword>
<evidence type="ECO:0000259" key="1">
    <source>
        <dbReference type="Pfam" id="PF01609"/>
    </source>
</evidence>
<name>A0ABV1MZY2_9BACI</name>
<dbReference type="InterPro" id="IPR002559">
    <property type="entry name" value="Transposase_11"/>
</dbReference>